<evidence type="ECO:0000313" key="6">
    <source>
        <dbReference type="Proteomes" id="UP000694409"/>
    </source>
</evidence>
<dbReference type="PRINTS" id="PR00401">
    <property type="entry name" value="SH2DOMAIN"/>
</dbReference>
<evidence type="ECO:0000256" key="1">
    <source>
        <dbReference type="ARBA" id="ARBA00022999"/>
    </source>
</evidence>
<sequence length="361" mass="39193">SLGPEGELPSWFHGFISRREAEELLQDQPLGCFLVRFSESTVGFVLSYRGRDRCRHFVLDQLPDGRYVILGERSAHAGLAQLLQHHATAPVTPYREFLTVPLPCGRVSASPESPQSPQSPCMLEYLPAHSSRGAARGLHGPSGSAAPPEVPCAQVHKESALPEPPEAKYQQLMCFHVYAEPREEIDPEPQERTPGGTHPRGTPHPRGTHPRGAHPLLCHGPRLEPLCQPRGEHLLRGGTGPAGCACPAPHGPPKHLLHAAPQARPHRRLFHSVSSQDCKRRQLSAAPSTDREDRGASSTGTQVGGSPGQVMAPELSPSTSEGSRSLRDRGLLHTRSTGNLKWFRLESPSYSTPCQGQGHLP</sequence>
<dbReference type="Ensembl" id="ENSSCAT00000003050.1">
    <property type="protein sequence ID" value="ENSSCAP00000002569.1"/>
    <property type="gene ID" value="ENSSCAG00000002212.1"/>
</dbReference>
<dbReference type="AlphaFoldDB" id="A0A8C9MES7"/>
<feature type="region of interest" description="Disordered" evidence="3">
    <location>
        <begin position="271"/>
        <end position="332"/>
    </location>
</feature>
<reference evidence="5" key="1">
    <citation type="submission" date="2025-08" db="UniProtKB">
        <authorList>
            <consortium name="Ensembl"/>
        </authorList>
    </citation>
    <scope>IDENTIFICATION</scope>
</reference>
<keyword evidence="6" id="KW-1185">Reference proteome</keyword>
<name>A0A8C9MES7_SERCA</name>
<feature type="region of interest" description="Disordered" evidence="3">
    <location>
        <begin position="185"/>
        <end position="215"/>
    </location>
</feature>
<dbReference type="Proteomes" id="UP000694409">
    <property type="component" value="Unassembled WGS sequence"/>
</dbReference>
<evidence type="ECO:0000256" key="2">
    <source>
        <dbReference type="PROSITE-ProRule" id="PRU00191"/>
    </source>
</evidence>
<dbReference type="PROSITE" id="PS50001">
    <property type="entry name" value="SH2"/>
    <property type="match status" value="1"/>
</dbReference>
<dbReference type="InterPro" id="IPR036860">
    <property type="entry name" value="SH2_dom_sf"/>
</dbReference>
<organism evidence="5 6">
    <name type="scientific">Serinus canaria</name>
    <name type="common">Island canary</name>
    <name type="synonym">Fringilla canaria</name>
    <dbReference type="NCBI Taxonomy" id="9135"/>
    <lineage>
        <taxon>Eukaryota</taxon>
        <taxon>Metazoa</taxon>
        <taxon>Chordata</taxon>
        <taxon>Craniata</taxon>
        <taxon>Vertebrata</taxon>
        <taxon>Euteleostomi</taxon>
        <taxon>Archelosauria</taxon>
        <taxon>Archosauria</taxon>
        <taxon>Dinosauria</taxon>
        <taxon>Saurischia</taxon>
        <taxon>Theropoda</taxon>
        <taxon>Coelurosauria</taxon>
        <taxon>Aves</taxon>
        <taxon>Neognathae</taxon>
        <taxon>Neoaves</taxon>
        <taxon>Telluraves</taxon>
        <taxon>Australaves</taxon>
        <taxon>Passeriformes</taxon>
        <taxon>Passeroidea</taxon>
        <taxon>Fringillidae</taxon>
        <taxon>Carduelinae</taxon>
        <taxon>Serinus</taxon>
    </lineage>
</organism>
<dbReference type="Pfam" id="PF00017">
    <property type="entry name" value="SH2"/>
    <property type="match status" value="1"/>
</dbReference>
<feature type="domain" description="SH2" evidence="4">
    <location>
        <begin position="11"/>
        <end position="102"/>
    </location>
</feature>
<reference evidence="5" key="2">
    <citation type="submission" date="2025-09" db="UniProtKB">
        <authorList>
            <consortium name="Ensembl"/>
        </authorList>
    </citation>
    <scope>IDENTIFICATION</scope>
</reference>
<dbReference type="InterPro" id="IPR000980">
    <property type="entry name" value="SH2"/>
</dbReference>
<dbReference type="SMART" id="SM00252">
    <property type="entry name" value="SH2"/>
    <property type="match status" value="1"/>
</dbReference>
<protein>
    <submittedName>
        <fullName evidence="5">SH2 domain containing 2A</fullName>
    </submittedName>
</protein>
<dbReference type="PANTHER" id="PTHR14388:SF9">
    <property type="entry name" value="SH2 DOMAIN-CONTAINING PROTEIN 2A"/>
    <property type="match status" value="1"/>
</dbReference>
<feature type="compositionally biased region" description="Basic residues" evidence="3">
    <location>
        <begin position="201"/>
        <end position="212"/>
    </location>
</feature>
<dbReference type="SUPFAM" id="SSF55550">
    <property type="entry name" value="SH2 domain"/>
    <property type="match status" value="1"/>
</dbReference>
<dbReference type="Gene3D" id="3.30.505.10">
    <property type="entry name" value="SH2 domain"/>
    <property type="match status" value="1"/>
</dbReference>
<proteinExistence type="predicted"/>
<dbReference type="GO" id="GO:0005737">
    <property type="term" value="C:cytoplasm"/>
    <property type="evidence" value="ECO:0007669"/>
    <property type="project" value="TreeGrafter"/>
</dbReference>
<evidence type="ECO:0000313" key="5">
    <source>
        <dbReference type="Ensembl" id="ENSSCAP00000002569.1"/>
    </source>
</evidence>
<dbReference type="GeneTree" id="ENSGT00940000161903"/>
<accession>A0A8C9MES7</accession>
<evidence type="ECO:0000259" key="4">
    <source>
        <dbReference type="PROSITE" id="PS50001"/>
    </source>
</evidence>
<dbReference type="FunFam" id="3.30.505.10:FF:000103">
    <property type="entry name" value="Si:ch73-109i22.2"/>
    <property type="match status" value="1"/>
</dbReference>
<keyword evidence="1 2" id="KW-0727">SH2 domain</keyword>
<dbReference type="PANTHER" id="PTHR14388">
    <property type="entry name" value="T CELL-SPECIFIC ADAPTER PROTEIN TSAD"/>
    <property type="match status" value="1"/>
</dbReference>
<evidence type="ECO:0000256" key="3">
    <source>
        <dbReference type="SAM" id="MobiDB-lite"/>
    </source>
</evidence>